<dbReference type="RefSeq" id="WP_190542226.1">
    <property type="nucleotide sequence ID" value="NZ_CAWPNO010000048.1"/>
</dbReference>
<dbReference type="SUPFAM" id="SSF52172">
    <property type="entry name" value="CheY-like"/>
    <property type="match status" value="1"/>
</dbReference>
<keyword evidence="6" id="KW-1185">Reference proteome</keyword>
<protein>
    <recommendedName>
        <fullName evidence="2">Protein PatA</fullName>
    </recommendedName>
</protein>
<evidence type="ECO:0000313" key="6">
    <source>
        <dbReference type="Proteomes" id="UP000658514"/>
    </source>
</evidence>
<dbReference type="PANTHER" id="PTHR44591:SF23">
    <property type="entry name" value="CHEY SUBFAMILY"/>
    <property type="match status" value="1"/>
</dbReference>
<dbReference type="Pfam" id="PF00072">
    <property type="entry name" value="Response_reg"/>
    <property type="match status" value="1"/>
</dbReference>
<dbReference type="SMART" id="SM00448">
    <property type="entry name" value="REC"/>
    <property type="match status" value="1"/>
</dbReference>
<feature type="modified residue" description="4-aspartylphosphate" evidence="3">
    <location>
        <position position="315"/>
    </location>
</feature>
<keyword evidence="2" id="KW-0364">Heterocyst</keyword>
<dbReference type="EMBL" id="JACJQH010000017">
    <property type="protein sequence ID" value="MBD2196396.1"/>
    <property type="molecule type" value="Genomic_DNA"/>
</dbReference>
<dbReference type="InterPro" id="IPR011006">
    <property type="entry name" value="CheY-like_superfamily"/>
</dbReference>
<dbReference type="PANTHER" id="PTHR44591">
    <property type="entry name" value="STRESS RESPONSE REGULATOR PROTEIN 1"/>
    <property type="match status" value="1"/>
</dbReference>
<proteinExistence type="evidence at transcript level"/>
<organism evidence="5 6">
    <name type="scientific">Calothrix parietina FACHB-288</name>
    <dbReference type="NCBI Taxonomy" id="2692896"/>
    <lineage>
        <taxon>Bacteria</taxon>
        <taxon>Bacillati</taxon>
        <taxon>Cyanobacteriota</taxon>
        <taxon>Cyanophyceae</taxon>
        <taxon>Nostocales</taxon>
        <taxon>Calotrichaceae</taxon>
        <taxon>Calothrix</taxon>
    </lineage>
</organism>
<keyword evidence="2" id="KW-0902">Two-component regulatory system</keyword>
<comment type="induction">
    <text evidence="2">By nitrogen starvation.</text>
</comment>
<dbReference type="PROSITE" id="PS50110">
    <property type="entry name" value="RESPONSE_REGULATORY"/>
    <property type="match status" value="1"/>
</dbReference>
<evidence type="ECO:0000256" key="1">
    <source>
        <dbReference type="ARBA" id="ARBA00022553"/>
    </source>
</evidence>
<dbReference type="Proteomes" id="UP000658514">
    <property type="component" value="Unassembled WGS sequence"/>
</dbReference>
<comment type="caution">
    <text evidence="5">The sequence shown here is derived from an EMBL/GenBank/DDBJ whole genome shotgun (WGS) entry which is preliminary data.</text>
</comment>
<dbReference type="PIRSF" id="PIRSF005897">
    <property type="entry name" value="RR_PatA"/>
    <property type="match status" value="1"/>
</dbReference>
<comment type="function">
    <text evidence="2">Controls heterocyst pattern formation.</text>
</comment>
<dbReference type="InterPro" id="IPR001789">
    <property type="entry name" value="Sig_transdc_resp-reg_receiver"/>
</dbReference>
<evidence type="ECO:0000256" key="2">
    <source>
        <dbReference type="PIRNR" id="PIRNR005897"/>
    </source>
</evidence>
<dbReference type="Gene3D" id="3.40.50.2300">
    <property type="match status" value="1"/>
</dbReference>
<dbReference type="InterPro" id="IPR024186">
    <property type="entry name" value="Sig_transdc_resp-reg_PatA"/>
</dbReference>
<sequence>MNSIEITELSKLLNGLNRFTLIQYNGRLNFQDSSGIKWSLYYRLGQIVWATGGSHPHQRLRRYLTQKCPQIDINTIVLNHENLSKEHWDYCLLEGLFNKHQIKTSQFNAIAESIITEVLFDMAQRVNSEALSCDFDQDVILDAPMNSTSGQMYLKHMLDAWNNWKNVGLDKISPNLSPVLRRPKELQEQVSSFAYNYFVNVLNGKYTFWDLAGKMHQNVLPVTRSLLPYINQGIIELVEIKDIQFPVTQPKSNAASAPTNTANAPLVICIDDSAQICAMLQQILTAHGLRFIGIQEPVQALPILIQKKPDLIFLDLIMPTVSGYEIYAQLRRSSFLSKIPVVILTGSDRLLEPVLSKGFGATEFMTKPVIPAQVKEIVNKLIGTKIAATVNQGHQSPNLAVCSL</sequence>
<dbReference type="InterPro" id="IPR050595">
    <property type="entry name" value="Bact_response_regulator"/>
</dbReference>
<comment type="subcellular location">
    <subcellularLocation>
        <location evidence="2">Cell septum</location>
    </subcellularLocation>
</comment>
<evidence type="ECO:0000256" key="3">
    <source>
        <dbReference type="PROSITE-ProRule" id="PRU00169"/>
    </source>
</evidence>
<evidence type="ECO:0000259" key="4">
    <source>
        <dbReference type="PROSITE" id="PS50110"/>
    </source>
</evidence>
<evidence type="ECO:0000313" key="5">
    <source>
        <dbReference type="EMBL" id="MBD2196396.1"/>
    </source>
</evidence>
<gene>
    <name evidence="5" type="ORF">H6G24_12930</name>
</gene>
<feature type="domain" description="Response regulatory" evidence="4">
    <location>
        <begin position="266"/>
        <end position="382"/>
    </location>
</feature>
<accession>A0ABR8A903</accession>
<name>A0ABR8A903_9CYAN</name>
<reference evidence="5 6" key="1">
    <citation type="journal article" date="2020" name="ISME J.">
        <title>Comparative genomics reveals insights into cyanobacterial evolution and habitat adaptation.</title>
        <authorList>
            <person name="Chen M.Y."/>
            <person name="Teng W.K."/>
            <person name="Zhao L."/>
            <person name="Hu C.X."/>
            <person name="Zhou Y.K."/>
            <person name="Han B.P."/>
            <person name="Song L.R."/>
            <person name="Shu W.S."/>
        </authorList>
    </citation>
    <scope>NUCLEOTIDE SEQUENCE [LARGE SCALE GENOMIC DNA]</scope>
    <source>
        <strain evidence="5 6">FACHB-288</strain>
    </source>
</reference>
<keyword evidence="1 3" id="KW-0597">Phosphoprotein</keyword>